<reference evidence="3" key="1">
    <citation type="submission" date="2023-01" db="EMBL/GenBank/DDBJ databases">
        <title>The growth and conidiation of Purpureocillium lavendulum are regulated by nitrogen source and histone H3K14 acetylation.</title>
        <authorList>
            <person name="Tang P."/>
            <person name="Han J."/>
            <person name="Zhang C."/>
            <person name="Tang P."/>
            <person name="Qi F."/>
            <person name="Zhang K."/>
            <person name="Liang L."/>
        </authorList>
    </citation>
    <scope>NUCLEOTIDE SEQUENCE</scope>
    <source>
        <strain evidence="3">YMF1.00683</strain>
    </source>
</reference>
<keyword evidence="4" id="KW-1185">Reference proteome</keyword>
<keyword evidence="2" id="KW-0812">Transmembrane</keyword>
<gene>
    <name evidence="3" type="ORF">O9K51_00429</name>
</gene>
<evidence type="ECO:0000313" key="4">
    <source>
        <dbReference type="Proteomes" id="UP001163105"/>
    </source>
</evidence>
<evidence type="ECO:0000256" key="1">
    <source>
        <dbReference type="SAM" id="MobiDB-lite"/>
    </source>
</evidence>
<keyword evidence="2" id="KW-1133">Transmembrane helix</keyword>
<organism evidence="3 4">
    <name type="scientific">Purpureocillium lavendulum</name>
    <dbReference type="NCBI Taxonomy" id="1247861"/>
    <lineage>
        <taxon>Eukaryota</taxon>
        <taxon>Fungi</taxon>
        <taxon>Dikarya</taxon>
        <taxon>Ascomycota</taxon>
        <taxon>Pezizomycotina</taxon>
        <taxon>Sordariomycetes</taxon>
        <taxon>Hypocreomycetidae</taxon>
        <taxon>Hypocreales</taxon>
        <taxon>Ophiocordycipitaceae</taxon>
        <taxon>Purpureocillium</taxon>
    </lineage>
</organism>
<comment type="caution">
    <text evidence="3">The sequence shown here is derived from an EMBL/GenBank/DDBJ whole genome shotgun (WGS) entry which is preliminary data.</text>
</comment>
<accession>A0AB34G422</accession>
<evidence type="ECO:0000313" key="3">
    <source>
        <dbReference type="EMBL" id="KAJ6445666.1"/>
    </source>
</evidence>
<feature type="region of interest" description="Disordered" evidence="1">
    <location>
        <begin position="87"/>
        <end position="109"/>
    </location>
</feature>
<protein>
    <submittedName>
        <fullName evidence="3">Plexin repeat domain-containing protein</fullName>
    </submittedName>
</protein>
<dbReference type="AlphaFoldDB" id="A0AB34G422"/>
<dbReference type="EMBL" id="JAQHRD010000001">
    <property type="protein sequence ID" value="KAJ6445666.1"/>
    <property type="molecule type" value="Genomic_DNA"/>
</dbReference>
<keyword evidence="2" id="KW-0472">Membrane</keyword>
<dbReference type="Proteomes" id="UP001163105">
    <property type="component" value="Unassembled WGS sequence"/>
</dbReference>
<feature type="transmembrane region" description="Helical" evidence="2">
    <location>
        <begin position="38"/>
        <end position="60"/>
    </location>
</feature>
<sequence>MVPLLAPAYQADMCPHPAERWELRSRPFGCSVSSTTSLTAVVSIAATVAVAIFVLLNAVAVMRWRRYTKQTPHWRDEWRHRWRKALAPAGDGERAPLLSNSQGMPAHDP</sequence>
<name>A0AB34G422_9HYPO</name>
<proteinExistence type="predicted"/>
<evidence type="ECO:0000256" key="2">
    <source>
        <dbReference type="SAM" id="Phobius"/>
    </source>
</evidence>